<name>M0B909_9EURY</name>
<keyword evidence="3" id="KW-1185">Reference proteome</keyword>
<evidence type="ECO:0000313" key="2">
    <source>
        <dbReference type="EMBL" id="ELZ06788.1"/>
    </source>
</evidence>
<evidence type="ECO:0000313" key="3">
    <source>
        <dbReference type="Proteomes" id="UP000011591"/>
    </source>
</evidence>
<feature type="region of interest" description="Disordered" evidence="1">
    <location>
        <begin position="68"/>
        <end position="197"/>
    </location>
</feature>
<gene>
    <name evidence="2" type="ORF">C480_07142</name>
</gene>
<dbReference type="EMBL" id="AOIP01000016">
    <property type="protein sequence ID" value="ELZ06788.1"/>
    <property type="molecule type" value="Genomic_DNA"/>
</dbReference>
<sequence>MTSELVERAKEVGGTELAKQVALLEDELERESTKQTLNQRLKEHVDYSASVLNSMSAETKKELLEEFESETTNVEIPVPGQGGDETESVKINRESPDTYTREVEIPTPGQRGEPKTMTKEYEDTGNSAGDSVKAKREFHQMLAERKRRQKKRAKRRREEQESRPMPTGYTNIDEVDADDKSGIPVPGQYQREEGNDE</sequence>
<feature type="compositionally biased region" description="Basic and acidic residues" evidence="1">
    <location>
        <begin position="112"/>
        <end position="122"/>
    </location>
</feature>
<protein>
    <submittedName>
        <fullName evidence="2">Uncharacterized protein</fullName>
    </submittedName>
</protein>
<organism evidence="2 3">
    <name type="scientific">Natrialba aegyptia DSM 13077</name>
    <dbReference type="NCBI Taxonomy" id="1227491"/>
    <lineage>
        <taxon>Archaea</taxon>
        <taxon>Methanobacteriati</taxon>
        <taxon>Methanobacteriota</taxon>
        <taxon>Stenosarchaea group</taxon>
        <taxon>Halobacteria</taxon>
        <taxon>Halobacteriales</taxon>
        <taxon>Natrialbaceae</taxon>
        <taxon>Natrialba</taxon>
    </lineage>
</organism>
<accession>M0B909</accession>
<dbReference type="Proteomes" id="UP000011591">
    <property type="component" value="Unassembled WGS sequence"/>
</dbReference>
<proteinExistence type="predicted"/>
<dbReference type="AlphaFoldDB" id="M0B909"/>
<feature type="compositionally biased region" description="Basic residues" evidence="1">
    <location>
        <begin position="145"/>
        <end position="155"/>
    </location>
</feature>
<feature type="compositionally biased region" description="Basic and acidic residues" evidence="1">
    <location>
        <begin position="132"/>
        <end position="144"/>
    </location>
</feature>
<comment type="caution">
    <text evidence="2">The sequence shown here is derived from an EMBL/GenBank/DDBJ whole genome shotgun (WGS) entry which is preliminary data.</text>
</comment>
<dbReference type="PATRIC" id="fig|1227491.4.peg.1474"/>
<evidence type="ECO:0000256" key="1">
    <source>
        <dbReference type="SAM" id="MobiDB-lite"/>
    </source>
</evidence>
<dbReference type="RefSeq" id="WP_006664930.1">
    <property type="nucleotide sequence ID" value="NZ_AOIP01000016.1"/>
</dbReference>
<reference evidence="2 3" key="1">
    <citation type="journal article" date="2014" name="PLoS Genet.">
        <title>Phylogenetically driven sequencing of extremely halophilic archaea reveals strategies for static and dynamic osmo-response.</title>
        <authorList>
            <person name="Becker E.A."/>
            <person name="Seitzer P.M."/>
            <person name="Tritt A."/>
            <person name="Larsen D."/>
            <person name="Krusor M."/>
            <person name="Yao A.I."/>
            <person name="Wu D."/>
            <person name="Madern D."/>
            <person name="Eisen J.A."/>
            <person name="Darling A.E."/>
            <person name="Facciotti M.T."/>
        </authorList>
    </citation>
    <scope>NUCLEOTIDE SEQUENCE [LARGE SCALE GENOMIC DNA]</scope>
    <source>
        <strain evidence="2 3">DSM 13077</strain>
    </source>
</reference>
<feature type="compositionally biased region" description="Basic and acidic residues" evidence="1">
    <location>
        <begin position="87"/>
        <end position="104"/>
    </location>
</feature>